<keyword evidence="4" id="KW-0472">Membrane</keyword>
<dbReference type="Proteomes" id="UP001139451">
    <property type="component" value="Unassembled WGS sequence"/>
</dbReference>
<keyword evidence="2" id="KW-0328">Glycosyltransferase</keyword>
<gene>
    <name evidence="5" type="ORF">M9978_10325</name>
</gene>
<dbReference type="AlphaFoldDB" id="A0A9X2KLH9"/>
<keyword evidence="6" id="KW-1185">Reference proteome</keyword>
<dbReference type="CDD" id="cd06438">
    <property type="entry name" value="EpsO_like"/>
    <property type="match status" value="1"/>
</dbReference>
<feature type="transmembrane region" description="Helical" evidence="4">
    <location>
        <begin position="328"/>
        <end position="346"/>
    </location>
</feature>
<proteinExistence type="inferred from homology"/>
<evidence type="ECO:0000256" key="3">
    <source>
        <dbReference type="ARBA" id="ARBA00022679"/>
    </source>
</evidence>
<dbReference type="SUPFAM" id="SSF53448">
    <property type="entry name" value="Nucleotide-diphospho-sugar transferases"/>
    <property type="match status" value="1"/>
</dbReference>
<name>A0A9X2KLH9_9SPHN</name>
<evidence type="ECO:0000313" key="6">
    <source>
        <dbReference type="Proteomes" id="UP001139451"/>
    </source>
</evidence>
<evidence type="ECO:0000313" key="5">
    <source>
        <dbReference type="EMBL" id="MCP3730825.1"/>
    </source>
</evidence>
<dbReference type="EMBL" id="JAMLDX010000006">
    <property type="protein sequence ID" value="MCP3730825.1"/>
    <property type="molecule type" value="Genomic_DNA"/>
</dbReference>
<evidence type="ECO:0000256" key="1">
    <source>
        <dbReference type="ARBA" id="ARBA00006739"/>
    </source>
</evidence>
<dbReference type="InterPro" id="IPR029044">
    <property type="entry name" value="Nucleotide-diphossugar_trans"/>
</dbReference>
<protein>
    <submittedName>
        <fullName evidence="5">Glycosyltransferase family 2 protein</fullName>
    </submittedName>
</protein>
<keyword evidence="3" id="KW-0808">Transferase</keyword>
<dbReference type="PANTHER" id="PTHR43630:SF1">
    <property type="entry name" value="POLY-BETA-1,6-N-ACETYL-D-GLUCOSAMINE SYNTHASE"/>
    <property type="match status" value="1"/>
</dbReference>
<dbReference type="PANTHER" id="PTHR43630">
    <property type="entry name" value="POLY-BETA-1,6-N-ACETYL-D-GLUCOSAMINE SYNTHASE"/>
    <property type="match status" value="1"/>
</dbReference>
<keyword evidence="4" id="KW-1133">Transmembrane helix</keyword>
<comment type="similarity">
    <text evidence="1">Belongs to the glycosyltransferase 2 family.</text>
</comment>
<evidence type="ECO:0000256" key="2">
    <source>
        <dbReference type="ARBA" id="ARBA00022676"/>
    </source>
</evidence>
<sequence>MITIIALLCALPFILVSTTLAIELAFGAAPARRSAVEQGHQPFSATILIPAHDEERAIRATLDQIRAVAGPRFHTLVVADNCSDATAQIARAAGVEVIERHDVDHRGKGFALAFGRERLAASPPDCVIILDADTSPRTGALEALVSMALDCGAPAQAAYYIEATESSSAMARFSAVSFYVKNVVRQLGLARMGAPAILTGSGMAFPWPNFAALPLETGHVTEDLMLGVESCLDGHAPRFVPNAEIVGQASSDQGTGIQRRRWESGFFDTARNYVPRLLNTTFERMSARLLWLALHLCTPPLLLLLALDCIALVPLAALWLLGESVFPMLALALAAGLLLVMLGIATTLHGYRLRLGDLIAVPGYLLWKLAVSLKALVSRERTWIRTTRE</sequence>
<accession>A0A9X2KLH9</accession>
<dbReference type="GO" id="GO:0016757">
    <property type="term" value="F:glycosyltransferase activity"/>
    <property type="evidence" value="ECO:0007669"/>
    <property type="project" value="UniProtKB-KW"/>
</dbReference>
<keyword evidence="4" id="KW-0812">Transmembrane</keyword>
<dbReference type="RefSeq" id="WP_254292957.1">
    <property type="nucleotide sequence ID" value="NZ_JAMLDX010000006.1"/>
</dbReference>
<evidence type="ECO:0000256" key="4">
    <source>
        <dbReference type="SAM" id="Phobius"/>
    </source>
</evidence>
<comment type="caution">
    <text evidence="5">The sequence shown here is derived from an EMBL/GenBank/DDBJ whole genome shotgun (WGS) entry which is preliminary data.</text>
</comment>
<organism evidence="5 6">
    <name type="scientific">Sphingomonas tagetis</name>
    <dbReference type="NCBI Taxonomy" id="2949092"/>
    <lineage>
        <taxon>Bacteria</taxon>
        <taxon>Pseudomonadati</taxon>
        <taxon>Pseudomonadota</taxon>
        <taxon>Alphaproteobacteria</taxon>
        <taxon>Sphingomonadales</taxon>
        <taxon>Sphingomonadaceae</taxon>
        <taxon>Sphingomonas</taxon>
    </lineage>
</organism>
<dbReference type="Pfam" id="PF13641">
    <property type="entry name" value="Glyco_tranf_2_3"/>
    <property type="match status" value="1"/>
</dbReference>
<dbReference type="Gene3D" id="3.90.550.10">
    <property type="entry name" value="Spore Coat Polysaccharide Biosynthesis Protein SpsA, Chain A"/>
    <property type="match status" value="1"/>
</dbReference>
<reference evidence="5" key="1">
    <citation type="submission" date="2022-05" db="EMBL/GenBank/DDBJ databases">
        <title>Sphingomonas sp. strain MG17 Genome sequencing and assembly.</title>
        <authorList>
            <person name="Kim I."/>
        </authorList>
    </citation>
    <scope>NUCLEOTIDE SEQUENCE</scope>
    <source>
        <strain evidence="5">MG17</strain>
    </source>
</reference>